<protein>
    <submittedName>
        <fullName evidence="1">Uncharacterized protein</fullName>
    </submittedName>
</protein>
<proteinExistence type="predicted"/>
<gene>
    <name evidence="1" type="ORF">CEXT_382451</name>
</gene>
<dbReference type="Proteomes" id="UP001054945">
    <property type="component" value="Unassembled WGS sequence"/>
</dbReference>
<reference evidence="1 2" key="1">
    <citation type="submission" date="2021-06" db="EMBL/GenBank/DDBJ databases">
        <title>Caerostris extrusa draft genome.</title>
        <authorList>
            <person name="Kono N."/>
            <person name="Arakawa K."/>
        </authorList>
    </citation>
    <scope>NUCLEOTIDE SEQUENCE [LARGE SCALE GENOMIC DNA]</scope>
</reference>
<evidence type="ECO:0000313" key="2">
    <source>
        <dbReference type="Proteomes" id="UP001054945"/>
    </source>
</evidence>
<comment type="caution">
    <text evidence="1">The sequence shown here is derived from an EMBL/GenBank/DDBJ whole genome shotgun (WGS) entry which is preliminary data.</text>
</comment>
<organism evidence="1 2">
    <name type="scientific">Caerostris extrusa</name>
    <name type="common">Bark spider</name>
    <name type="synonym">Caerostris bankana</name>
    <dbReference type="NCBI Taxonomy" id="172846"/>
    <lineage>
        <taxon>Eukaryota</taxon>
        <taxon>Metazoa</taxon>
        <taxon>Ecdysozoa</taxon>
        <taxon>Arthropoda</taxon>
        <taxon>Chelicerata</taxon>
        <taxon>Arachnida</taxon>
        <taxon>Araneae</taxon>
        <taxon>Araneomorphae</taxon>
        <taxon>Entelegynae</taxon>
        <taxon>Araneoidea</taxon>
        <taxon>Araneidae</taxon>
        <taxon>Caerostris</taxon>
    </lineage>
</organism>
<dbReference type="AlphaFoldDB" id="A0AAV4Q8K2"/>
<accession>A0AAV4Q8K2</accession>
<evidence type="ECO:0000313" key="1">
    <source>
        <dbReference type="EMBL" id="GIY05395.1"/>
    </source>
</evidence>
<keyword evidence="2" id="KW-1185">Reference proteome</keyword>
<name>A0AAV4Q8K2_CAEEX</name>
<sequence>MSAPPISLSGGGGQGMARFGTRWWKSTGRDFHTFWKSKDQYSFISGQIWQCYRYTLCSLQHPDAQMLMDPKREAPKDMTPLCRPVPFLFCAASALIQLSPSASCMSAHSSSNEKLFEQMANNSLKNS</sequence>
<dbReference type="EMBL" id="BPLR01005837">
    <property type="protein sequence ID" value="GIY05395.1"/>
    <property type="molecule type" value="Genomic_DNA"/>
</dbReference>